<evidence type="ECO:0000256" key="1">
    <source>
        <dbReference type="ARBA" id="ARBA00022705"/>
    </source>
</evidence>
<dbReference type="PRINTS" id="PR00625">
    <property type="entry name" value="JDOMAIN"/>
</dbReference>
<gene>
    <name evidence="5" type="ORF">SAMN05444373_104111</name>
</gene>
<feature type="domain" description="J" evidence="4">
    <location>
        <begin position="4"/>
        <end position="77"/>
    </location>
</feature>
<dbReference type="InterPro" id="IPR001623">
    <property type="entry name" value="DnaJ_domain"/>
</dbReference>
<evidence type="ECO:0000259" key="4">
    <source>
        <dbReference type="PROSITE" id="PS50076"/>
    </source>
</evidence>
<keyword evidence="1" id="KW-0235">DNA replication</keyword>
<keyword evidence="2" id="KW-0802">TPR repeat</keyword>
<sequence length="228" mass="26691">MKKNPYKVLGVKEGASYDEIKKAYRELVKKYHPDRYRGNPLADLADEKMREINEAYEFLMKNAGGAYQYQYDYDDSSTSSQGSSYQYQSQQSSQYQQNAQQGYADESELERQARACLNRGDLNGAQRILDRMRNRNANWYYLQGLVFLRRGWYDRAYSNIQRAVNMDPSNFEYRNALNNLNNQSYGYRHNPYYYNNYRSSPDMCQICGTLWCADSCCECMGGDLISCC</sequence>
<feature type="region of interest" description="Disordered" evidence="3">
    <location>
        <begin position="74"/>
        <end position="104"/>
    </location>
</feature>
<dbReference type="AlphaFoldDB" id="A0A1M6IC85"/>
<dbReference type="OrthoDB" id="9779889at2"/>
<dbReference type="PROSITE" id="PS50076">
    <property type="entry name" value="DNAJ_2"/>
    <property type="match status" value="1"/>
</dbReference>
<evidence type="ECO:0000313" key="6">
    <source>
        <dbReference type="Proteomes" id="UP000324781"/>
    </source>
</evidence>
<dbReference type="RefSeq" id="WP_149679198.1">
    <property type="nucleotide sequence ID" value="NZ_DAONMB010000153.1"/>
</dbReference>
<keyword evidence="6" id="KW-1185">Reference proteome</keyword>
<dbReference type="InterPro" id="IPR036869">
    <property type="entry name" value="J_dom_sf"/>
</dbReference>
<dbReference type="InterPro" id="IPR019734">
    <property type="entry name" value="TPR_rpt"/>
</dbReference>
<protein>
    <submittedName>
        <fullName evidence="5">Molecular chaperone DnaJ</fullName>
    </submittedName>
</protein>
<proteinExistence type="predicted"/>
<evidence type="ECO:0000256" key="3">
    <source>
        <dbReference type="SAM" id="MobiDB-lite"/>
    </source>
</evidence>
<feature type="repeat" description="TPR" evidence="2">
    <location>
        <begin position="137"/>
        <end position="170"/>
    </location>
</feature>
<dbReference type="Proteomes" id="UP000324781">
    <property type="component" value="Unassembled WGS sequence"/>
</dbReference>
<dbReference type="PANTHER" id="PTHR24074">
    <property type="entry name" value="CO-CHAPERONE PROTEIN DJLA"/>
    <property type="match status" value="1"/>
</dbReference>
<dbReference type="Gene3D" id="1.10.287.110">
    <property type="entry name" value="DnaJ domain"/>
    <property type="match status" value="1"/>
</dbReference>
<dbReference type="SUPFAM" id="SSF46565">
    <property type="entry name" value="Chaperone J-domain"/>
    <property type="match status" value="1"/>
</dbReference>
<name>A0A1M6IC85_9FIRM</name>
<evidence type="ECO:0000256" key="2">
    <source>
        <dbReference type="PROSITE-ProRule" id="PRU00339"/>
    </source>
</evidence>
<accession>A0A1M6IC85</accession>
<dbReference type="SUPFAM" id="SSF48452">
    <property type="entry name" value="TPR-like"/>
    <property type="match status" value="1"/>
</dbReference>
<dbReference type="Gene3D" id="1.25.40.10">
    <property type="entry name" value="Tetratricopeptide repeat domain"/>
    <property type="match status" value="1"/>
</dbReference>
<dbReference type="PROSITE" id="PS50005">
    <property type="entry name" value="TPR"/>
    <property type="match status" value="1"/>
</dbReference>
<organism evidence="5 6">
    <name type="scientific">Thermoclostridium caenicola</name>
    <dbReference type="NCBI Taxonomy" id="659425"/>
    <lineage>
        <taxon>Bacteria</taxon>
        <taxon>Bacillati</taxon>
        <taxon>Bacillota</taxon>
        <taxon>Clostridia</taxon>
        <taxon>Eubacteriales</taxon>
        <taxon>Oscillospiraceae</taxon>
        <taxon>Thermoclostridium</taxon>
    </lineage>
</organism>
<evidence type="ECO:0000313" key="5">
    <source>
        <dbReference type="EMBL" id="SHJ32061.1"/>
    </source>
</evidence>
<dbReference type="InterPro" id="IPR050817">
    <property type="entry name" value="DjlA_DnaK_co-chaperone"/>
</dbReference>
<dbReference type="SMART" id="SM00271">
    <property type="entry name" value="DnaJ"/>
    <property type="match status" value="1"/>
</dbReference>
<dbReference type="CDD" id="cd06257">
    <property type="entry name" value="DnaJ"/>
    <property type="match status" value="1"/>
</dbReference>
<dbReference type="InterPro" id="IPR011990">
    <property type="entry name" value="TPR-like_helical_dom_sf"/>
</dbReference>
<dbReference type="Pfam" id="PF00226">
    <property type="entry name" value="DnaJ"/>
    <property type="match status" value="1"/>
</dbReference>
<dbReference type="GO" id="GO:0006260">
    <property type="term" value="P:DNA replication"/>
    <property type="evidence" value="ECO:0007669"/>
    <property type="project" value="UniProtKB-KW"/>
</dbReference>
<reference evidence="5 6" key="1">
    <citation type="submission" date="2016-11" db="EMBL/GenBank/DDBJ databases">
        <authorList>
            <person name="Varghese N."/>
            <person name="Submissions S."/>
        </authorList>
    </citation>
    <scope>NUCLEOTIDE SEQUENCE [LARGE SCALE GENOMIC DNA]</scope>
    <source>
        <strain evidence="5 6">DSM 19027</strain>
    </source>
</reference>
<dbReference type="EMBL" id="FQZP01000041">
    <property type="protein sequence ID" value="SHJ32061.1"/>
    <property type="molecule type" value="Genomic_DNA"/>
</dbReference>